<evidence type="ECO:0000313" key="3">
    <source>
        <dbReference type="EMBL" id="PVU68664.1"/>
    </source>
</evidence>
<keyword evidence="1" id="KW-0472">Membrane</keyword>
<organism evidence="3">
    <name type="scientific">Nanobsidianus stetteri</name>
    <dbReference type="NCBI Taxonomy" id="1294122"/>
    <lineage>
        <taxon>Archaea</taxon>
        <taxon>Nanobdellota</taxon>
        <taxon>Candidatus Nanoarchaeia</taxon>
        <taxon>Nanoarchaeales</taxon>
        <taxon>Nanopusillaceae</taxon>
        <taxon>Candidatus Nanobsidianus</taxon>
    </lineage>
</organism>
<reference evidence="2" key="4">
    <citation type="submission" date="2021-11" db="EMBL/GenBank/DDBJ databases">
        <authorList>
            <person name="Munson-Mcgee J."/>
            <person name="Field E."/>
            <person name="Bateson M."/>
            <person name="Rooney C."/>
            <person name="Stepanauskas R."/>
            <person name="Young M."/>
        </authorList>
    </citation>
    <scope>NUCLEOTIDE SEQUENCE</scope>
    <source>
        <strain evidence="2">SCGC AB-777_F03</strain>
    </source>
</reference>
<evidence type="ECO:0000313" key="2">
    <source>
        <dbReference type="EMBL" id="MCC5447207.1"/>
    </source>
</evidence>
<dbReference type="AlphaFoldDB" id="A0A2T9WLF6"/>
<evidence type="ECO:0000256" key="1">
    <source>
        <dbReference type="SAM" id="Phobius"/>
    </source>
</evidence>
<feature type="transmembrane region" description="Helical" evidence="1">
    <location>
        <begin position="64"/>
        <end position="83"/>
    </location>
</feature>
<reference evidence="3" key="1">
    <citation type="journal article" date="2015" name="Appl. Environ. Microbiol.">
        <title>Nanoarchaeota, Their Sulfolobales Host, and Nanoarchaeota Virus Distribution across Yellowstone National Park Hot Springs.</title>
        <authorList>
            <person name="Munson-McGee J.H."/>
            <person name="Field E.K."/>
            <person name="Bateson M."/>
            <person name="Rooney C."/>
            <person name="Stepanauskas R."/>
            <person name="Young M.J."/>
        </authorList>
    </citation>
    <scope>NUCLEOTIDE SEQUENCE [LARGE SCALE GENOMIC DNA]</scope>
    <source>
        <strain evidence="3">SCGC AB-777_F03</strain>
    </source>
</reference>
<keyword evidence="1" id="KW-1133">Transmembrane helix</keyword>
<accession>A0A2T9WLF6</accession>
<reference evidence="2" key="3">
    <citation type="submission" date="2017-05" db="EMBL/GenBank/DDBJ databases">
        <authorList>
            <person name="Munson-Mcgee J.H."/>
        </authorList>
    </citation>
    <scope>NUCLEOTIDE SEQUENCE</scope>
    <source>
        <strain evidence="2">SCGC AB-777_F03</strain>
    </source>
</reference>
<dbReference type="EMBL" id="QEFP02000014">
    <property type="protein sequence ID" value="MCC5447207.1"/>
    <property type="molecule type" value="Genomic_DNA"/>
</dbReference>
<reference evidence="3" key="2">
    <citation type="submission" date="2017-05" db="EMBL/GenBank/DDBJ databases">
        <authorList>
            <person name="Song R."/>
            <person name="Chenine A.L."/>
            <person name="Ruprecht R.M."/>
        </authorList>
    </citation>
    <scope>NUCLEOTIDE SEQUENCE</scope>
    <source>
        <strain evidence="3">SCGC AB-777_F03</strain>
    </source>
</reference>
<feature type="transmembrane region" description="Helical" evidence="1">
    <location>
        <begin position="40"/>
        <end position="58"/>
    </location>
</feature>
<proteinExistence type="predicted"/>
<protein>
    <submittedName>
        <fullName evidence="2">PH domain-containing protein</fullName>
    </submittedName>
</protein>
<dbReference type="EMBL" id="QEFP01000005">
    <property type="protein sequence ID" value="PVU68664.1"/>
    <property type="molecule type" value="Genomic_DNA"/>
</dbReference>
<keyword evidence="1" id="KW-0812">Transmembrane</keyword>
<dbReference type="Proteomes" id="UP000245509">
    <property type="component" value="Unassembled WGS sequence"/>
</dbReference>
<dbReference type="RefSeq" id="WP_228615432.1">
    <property type="nucleotide sequence ID" value="NZ_QEFP02000014.1"/>
</dbReference>
<gene>
    <name evidence="2" type="ORF">DDW03_002205</name>
    <name evidence="3" type="ORF">DDW03_01565</name>
</gene>
<comment type="caution">
    <text evidence="3">The sequence shown here is derived from an EMBL/GenBank/DDBJ whole genome shotgun (WGS) entry which is preliminary data.</text>
</comment>
<name>A0A2T9WLF6_NANST</name>
<sequence length="185" mass="22283">MKGDYYLSFEKEKINEKIKLENEEPLFIINYNPSIYSLRYTFPLYLIFSIYIVTFSFSEYYNPNILSLILLFFIISIVYYIALKYYEKAKNYYIIFTNKRLILIENENIRSIENSYINNIEISQSLYEKIKKLYTIKIYTHTFLLNKSVSLTIELPLLKKEDMIKIREIILNNISKKPEQEKPAP</sequence>